<accession>A0A7X0XFQ2</accession>
<reference evidence="1 2" key="1">
    <citation type="submission" date="2020-03" db="EMBL/GenBank/DDBJ databases">
        <title>Soil Listeria distribution.</title>
        <authorList>
            <person name="Liao J."/>
            <person name="Wiedmann M."/>
        </authorList>
    </citation>
    <scope>NUCLEOTIDE SEQUENCE [LARGE SCALE GENOMIC DNA]</scope>
    <source>
        <strain evidence="1 2">FSL L7-1547</strain>
    </source>
</reference>
<dbReference type="RefSeq" id="WP_185407530.1">
    <property type="nucleotide sequence ID" value="NZ_JAARQU010000007.1"/>
</dbReference>
<proteinExistence type="predicted"/>
<dbReference type="AlphaFoldDB" id="A0A7X0XFQ2"/>
<dbReference type="EMBL" id="JAASTX010000033">
    <property type="protein sequence ID" value="MBC1493374.1"/>
    <property type="molecule type" value="Genomic_DNA"/>
</dbReference>
<dbReference type="InterPro" id="IPR041256">
    <property type="entry name" value="CdiI_4"/>
</dbReference>
<gene>
    <name evidence="1" type="ORF">HCI99_16255</name>
</gene>
<dbReference type="CDD" id="cd20688">
    <property type="entry name" value="CdiI_Ecoli_Nm-like"/>
    <property type="match status" value="1"/>
</dbReference>
<name>A0A7X0XFQ2_9LIST</name>
<dbReference type="Proteomes" id="UP000533953">
    <property type="component" value="Unassembled WGS sequence"/>
</dbReference>
<dbReference type="Pfam" id="PF18624">
    <property type="entry name" value="CdiI_4"/>
    <property type="match status" value="1"/>
</dbReference>
<evidence type="ECO:0000313" key="2">
    <source>
        <dbReference type="Proteomes" id="UP000533953"/>
    </source>
</evidence>
<protein>
    <submittedName>
        <fullName evidence="1">Uncharacterized protein</fullName>
    </submittedName>
</protein>
<evidence type="ECO:0000313" key="1">
    <source>
        <dbReference type="EMBL" id="MBC1493374.1"/>
    </source>
</evidence>
<comment type="caution">
    <text evidence="1">The sequence shown here is derived from an EMBL/GenBank/DDBJ whole genome shotgun (WGS) entry which is preliminary data.</text>
</comment>
<sequence>MKNETWLKDADLLDSSHYPVQAVFNMISDSRFTKIIGYISEGIGFGEEYGACTFPGDLDEYDIANGEGFDGVEFGLHSGEEIILDYQTLYIYLNKACENYIEKHPEANTQIQEYLEKYKKKYNISK</sequence>
<organism evidence="1 2">
    <name type="scientific">Listeria booriae</name>
    <dbReference type="NCBI Taxonomy" id="1552123"/>
    <lineage>
        <taxon>Bacteria</taxon>
        <taxon>Bacillati</taxon>
        <taxon>Bacillota</taxon>
        <taxon>Bacilli</taxon>
        <taxon>Bacillales</taxon>
        <taxon>Listeriaceae</taxon>
        <taxon>Listeria</taxon>
    </lineage>
</organism>